<dbReference type="Gene3D" id="2.30.130.10">
    <property type="entry name" value="PUA domain"/>
    <property type="match status" value="1"/>
</dbReference>
<evidence type="ECO:0000313" key="6">
    <source>
        <dbReference type="EMBL" id="CAE8718774.1"/>
    </source>
</evidence>
<dbReference type="Pfam" id="PF00696">
    <property type="entry name" value="AA_kinase"/>
    <property type="match status" value="1"/>
</dbReference>
<gene>
    <name evidence="6" type="ORF">PGLA2088_LOCUS40262</name>
</gene>
<accession>A0A813L3P3</accession>
<dbReference type="SMART" id="SM00359">
    <property type="entry name" value="PUA"/>
    <property type="match status" value="1"/>
</dbReference>
<dbReference type="InterPro" id="IPR002478">
    <property type="entry name" value="PUA"/>
</dbReference>
<dbReference type="PANTHER" id="PTHR43654:SF3">
    <property type="entry name" value="GLUTAMATE 5-KINASE"/>
    <property type="match status" value="1"/>
</dbReference>
<dbReference type="PANTHER" id="PTHR43654">
    <property type="entry name" value="GLUTAMATE 5-KINASE"/>
    <property type="match status" value="1"/>
</dbReference>
<evidence type="ECO:0000313" key="7">
    <source>
        <dbReference type="Proteomes" id="UP000626109"/>
    </source>
</evidence>
<dbReference type="Gene3D" id="3.40.1160.10">
    <property type="entry name" value="Acetylglutamate kinase-like"/>
    <property type="match status" value="1"/>
</dbReference>
<keyword evidence="1" id="KW-0808">Transferase</keyword>
<evidence type="ECO:0000256" key="4">
    <source>
        <dbReference type="ARBA" id="ARBA00022840"/>
    </source>
</evidence>
<dbReference type="GO" id="GO:0003723">
    <property type="term" value="F:RNA binding"/>
    <property type="evidence" value="ECO:0007669"/>
    <property type="project" value="InterPro"/>
</dbReference>
<dbReference type="PROSITE" id="PS00902">
    <property type="entry name" value="GLUTAMATE_5_KINASE"/>
    <property type="match status" value="1"/>
</dbReference>
<evidence type="ECO:0000259" key="5">
    <source>
        <dbReference type="SMART" id="SM00359"/>
    </source>
</evidence>
<dbReference type="InterPro" id="IPR036393">
    <property type="entry name" value="AceGlu_kinase-like_sf"/>
</dbReference>
<dbReference type="AlphaFoldDB" id="A0A813L3P3"/>
<keyword evidence="3" id="KW-0418">Kinase</keyword>
<keyword evidence="2" id="KW-0547">Nucleotide-binding</keyword>
<organism evidence="6 7">
    <name type="scientific">Polarella glacialis</name>
    <name type="common">Dinoflagellate</name>
    <dbReference type="NCBI Taxonomy" id="89957"/>
    <lineage>
        <taxon>Eukaryota</taxon>
        <taxon>Sar</taxon>
        <taxon>Alveolata</taxon>
        <taxon>Dinophyceae</taxon>
        <taxon>Suessiales</taxon>
        <taxon>Suessiaceae</taxon>
        <taxon>Polarella</taxon>
    </lineage>
</organism>
<comment type="caution">
    <text evidence="6">The sequence shown here is derived from an EMBL/GenBank/DDBJ whole genome shotgun (WGS) entry which is preliminary data.</text>
</comment>
<feature type="domain" description="PUA" evidence="5">
    <location>
        <begin position="127"/>
        <end position="204"/>
    </location>
</feature>
<evidence type="ECO:0000256" key="3">
    <source>
        <dbReference type="ARBA" id="ARBA00022777"/>
    </source>
</evidence>
<sequence>MTAALVEANWLFLATDVDFLYTANPKDNPDAKPIYAVEDVTKLRIEGLESSTSQWGTGGMATKLIAASIAVAAGVHCGLANGSEPERIGQMIRGIKEGGTHFIAHQSPDVTLEGDHSRWILALPSSGTLTIDAKGYKAVLKGRNILSQSVLKVEGEFDEDEAVALTYAGKQVARALVRASSTAIKEAVKEQCPGKAVLGLRDFTAELQAAGVYLQDYQSWRKGGHKFWLATEKSAQMEKKAVTVLSSDQNPPAPRTIEVIAWANDIVMTTLSAMKESQMADSVLPYCKSDNNSKMKRALSAIAPLPHESTPSRKARKCEAD</sequence>
<dbReference type="PROSITE" id="PS50890">
    <property type="entry name" value="PUA"/>
    <property type="match status" value="1"/>
</dbReference>
<dbReference type="Pfam" id="PF01472">
    <property type="entry name" value="PUA"/>
    <property type="match status" value="1"/>
</dbReference>
<proteinExistence type="predicted"/>
<dbReference type="EMBL" id="CAJNNW010033416">
    <property type="protein sequence ID" value="CAE8718774.1"/>
    <property type="molecule type" value="Genomic_DNA"/>
</dbReference>
<name>A0A813L3P3_POLGL</name>
<dbReference type="Proteomes" id="UP000626109">
    <property type="component" value="Unassembled WGS sequence"/>
</dbReference>
<dbReference type="GO" id="GO:0004349">
    <property type="term" value="F:glutamate 5-kinase activity"/>
    <property type="evidence" value="ECO:0007669"/>
    <property type="project" value="InterPro"/>
</dbReference>
<dbReference type="GO" id="GO:0005829">
    <property type="term" value="C:cytosol"/>
    <property type="evidence" value="ECO:0007669"/>
    <property type="project" value="TreeGrafter"/>
</dbReference>
<evidence type="ECO:0000256" key="2">
    <source>
        <dbReference type="ARBA" id="ARBA00022741"/>
    </source>
</evidence>
<dbReference type="SUPFAM" id="SSF88697">
    <property type="entry name" value="PUA domain-like"/>
    <property type="match status" value="1"/>
</dbReference>
<dbReference type="InterPro" id="IPR001048">
    <property type="entry name" value="Asp/Glu/Uridylate_kinase"/>
</dbReference>
<keyword evidence="4" id="KW-0067">ATP-binding</keyword>
<evidence type="ECO:0000256" key="1">
    <source>
        <dbReference type="ARBA" id="ARBA00022679"/>
    </source>
</evidence>
<dbReference type="GO" id="GO:0005524">
    <property type="term" value="F:ATP binding"/>
    <property type="evidence" value="ECO:0007669"/>
    <property type="project" value="UniProtKB-KW"/>
</dbReference>
<protein>
    <recommendedName>
        <fullName evidence="5">PUA domain-containing protein</fullName>
    </recommendedName>
</protein>
<reference evidence="6" key="1">
    <citation type="submission" date="2021-02" db="EMBL/GenBank/DDBJ databases">
        <authorList>
            <person name="Dougan E. K."/>
            <person name="Rhodes N."/>
            <person name="Thang M."/>
            <person name="Chan C."/>
        </authorList>
    </citation>
    <scope>NUCLEOTIDE SEQUENCE</scope>
</reference>
<dbReference type="InterPro" id="IPR036974">
    <property type="entry name" value="PUA_sf"/>
</dbReference>
<dbReference type="SUPFAM" id="SSF53633">
    <property type="entry name" value="Carbamate kinase-like"/>
    <property type="match status" value="1"/>
</dbReference>
<dbReference type="InterPro" id="IPR015947">
    <property type="entry name" value="PUA-like_sf"/>
</dbReference>
<dbReference type="InterPro" id="IPR019797">
    <property type="entry name" value="Glutamate_5-kinase_CS"/>
</dbReference>